<feature type="region of interest" description="Disordered" evidence="1">
    <location>
        <begin position="1"/>
        <end position="32"/>
    </location>
</feature>
<evidence type="ECO:0000313" key="4">
    <source>
        <dbReference type="Proteomes" id="UP001218362"/>
    </source>
</evidence>
<evidence type="ECO:0000256" key="1">
    <source>
        <dbReference type="SAM" id="MobiDB-lite"/>
    </source>
</evidence>
<gene>
    <name evidence="3" type="ORF">P0Y56_17055</name>
</gene>
<sequence length="94" mass="10310">MTDDAQPQARTGAWKSRPRRSDGPRLTRDEARRQGEIVTLAFTLLGGRDEAMAFLNSDSKALEARPIDLAMQSELGFSTVETLIRKMGESLASG</sequence>
<reference evidence="3" key="1">
    <citation type="submission" date="2023-03" db="EMBL/GenBank/DDBJ databases">
        <title>Andean soil-derived lignocellulolytic bacterial consortium as a source of novel taxa and putative plastic-active enzymes.</title>
        <authorList>
            <person name="Diaz-Garcia L."/>
            <person name="Chuvochina M."/>
            <person name="Feuerriegel G."/>
            <person name="Bunk B."/>
            <person name="Sproer C."/>
            <person name="Streit W.R."/>
            <person name="Rodriguez L.M."/>
            <person name="Overmann J."/>
            <person name="Jimenez D.J."/>
        </authorList>
    </citation>
    <scope>NUCLEOTIDE SEQUENCE</scope>
    <source>
        <strain evidence="3">MAG 26</strain>
    </source>
</reference>
<feature type="compositionally biased region" description="Basic and acidic residues" evidence="1">
    <location>
        <begin position="19"/>
        <end position="32"/>
    </location>
</feature>
<dbReference type="Proteomes" id="UP001218362">
    <property type="component" value="Chromosome"/>
</dbReference>
<protein>
    <submittedName>
        <fullName evidence="3">DUF2384 domain-containing protein</fullName>
    </submittedName>
</protein>
<dbReference type="AlphaFoldDB" id="A0AAJ6BP39"/>
<organism evidence="3 4">
    <name type="scientific">Candidatus Andeanibacterium colombiense</name>
    <dbReference type="NCBI Taxonomy" id="3121345"/>
    <lineage>
        <taxon>Bacteria</taxon>
        <taxon>Pseudomonadati</taxon>
        <taxon>Pseudomonadota</taxon>
        <taxon>Alphaproteobacteria</taxon>
        <taxon>Sphingomonadales</taxon>
        <taxon>Sphingomonadaceae</taxon>
        <taxon>Candidatus Andeanibacterium</taxon>
    </lineage>
</organism>
<name>A0AAJ6BP39_9SPHN</name>
<accession>A0AAJ6BP39</accession>
<dbReference type="Pfam" id="PF09722">
    <property type="entry name" value="Xre_MbcA_ParS_C"/>
    <property type="match status" value="1"/>
</dbReference>
<feature type="domain" description="Antitoxin Xre/MbcA/ParS-like toxin-binding" evidence="2">
    <location>
        <begin position="41"/>
        <end position="85"/>
    </location>
</feature>
<dbReference type="KEGG" id="acob:P0Y56_17055"/>
<evidence type="ECO:0000313" key="3">
    <source>
        <dbReference type="EMBL" id="WEK46691.1"/>
    </source>
</evidence>
<dbReference type="InterPro" id="IPR024467">
    <property type="entry name" value="Xre/MbcA/ParS-like_toxin-bd"/>
</dbReference>
<evidence type="ECO:0000259" key="2">
    <source>
        <dbReference type="Pfam" id="PF09722"/>
    </source>
</evidence>
<proteinExistence type="predicted"/>
<dbReference type="EMBL" id="CP119316">
    <property type="protein sequence ID" value="WEK46691.1"/>
    <property type="molecule type" value="Genomic_DNA"/>
</dbReference>